<dbReference type="RefSeq" id="WP_188620992.1">
    <property type="nucleotide sequence ID" value="NZ_BMJE01000004.1"/>
</dbReference>
<keyword evidence="7" id="KW-0645">Protease</keyword>
<evidence type="ECO:0000256" key="2">
    <source>
        <dbReference type="ARBA" id="ARBA00001947"/>
    </source>
</evidence>
<evidence type="ECO:0000256" key="6">
    <source>
        <dbReference type="ARBA" id="ARBA00022438"/>
    </source>
</evidence>
<sequence length="641" mass="72087">MRRNILLLCVFWVLTFTYAQQDDTVFNSLVEAEMKSAYQVSNFTANLNTGNYDIQYHRLDFEVDPAEHFITGTVTTTFIAKDDMETITFDLTDALTVSSVTMEGNALNFTQNTDDELVITFPSVIVEDSEATVVVNYSGQPPLSSDGFNTGTHNGIPEIWTLSQPYGAKDWWPCKQDLNDKINNIDVYITSPSEYERVSNGVVLNEVDNGNGTTTTHFQHNYPIPAYLIAIAVTEYLIFEQTAGTAPNTFPIINYVYPEAYDFVVPEQIPLTVDIMDLFEDLFETYPFHEEKYGHAQCGIGGGMEHTTISFMNGFYRELVAHELAHQWFGDKITCGSWQDIWLNEGFATYLSGLVIEDMDGNDAFTDWKEGRITNITAAPEGSVYVPAADTTSVGRVFSSRLSYNKGAMVTHMLRFKLGDTDFYQGIKNYLADEDLAFDYAKTPDLKEHLETASGTDLTEFFNDWIYGEGYPSYTITVQHYGEGQVKVTINQAQSHNSVSYFEMPVPIRLYGDGDAQQDVVLDNTSNGQEFVIAVPFTVTSFEFDPERNIISKDNQEMLNTTQIERLSTLSLYPNPATEVLSVRLPDGVAVKEAVFYNSLGQQVMTIAEKADWNIAKLDNGAYFITLKTNKGTKQLKFIKE</sequence>
<keyword evidence="10" id="KW-0378">Hydrolase</keyword>
<evidence type="ECO:0000313" key="17">
    <source>
        <dbReference type="EMBL" id="GGB78631.1"/>
    </source>
</evidence>
<evidence type="ECO:0000259" key="15">
    <source>
        <dbReference type="Pfam" id="PF17900"/>
    </source>
</evidence>
<dbReference type="Pfam" id="PF01433">
    <property type="entry name" value="Peptidase_M1"/>
    <property type="match status" value="1"/>
</dbReference>
<dbReference type="CDD" id="cd09603">
    <property type="entry name" value="M1_APN_like"/>
    <property type="match status" value="1"/>
</dbReference>
<feature type="domain" description="Secretion system C-terminal sorting" evidence="16">
    <location>
        <begin position="572"/>
        <end position="639"/>
    </location>
</feature>
<evidence type="ECO:0000256" key="7">
    <source>
        <dbReference type="ARBA" id="ARBA00022670"/>
    </source>
</evidence>
<keyword evidence="12" id="KW-0482">Metalloprotease</keyword>
<evidence type="ECO:0000256" key="8">
    <source>
        <dbReference type="ARBA" id="ARBA00022723"/>
    </source>
</evidence>
<dbReference type="SUPFAM" id="SSF55486">
    <property type="entry name" value="Metalloproteases ('zincins'), catalytic domain"/>
    <property type="match status" value="1"/>
</dbReference>
<dbReference type="InterPro" id="IPR045357">
    <property type="entry name" value="Aminopeptidase_N-like_N"/>
</dbReference>
<dbReference type="InterPro" id="IPR042097">
    <property type="entry name" value="Aminopeptidase_N-like_N_sf"/>
</dbReference>
<comment type="catalytic activity">
    <reaction evidence="1">
        <text>Release of an N-terminal amino acid, Xaa-|-Yaa- from a peptide, amide or arylamide. Xaa is preferably Ala, but may be most amino acids including Pro (slow action). When a terminal hydrophobic residue is followed by a prolyl residue, the two may be released as an intact Xaa-Pro dipeptide.</text>
        <dbReference type="EC" id="3.4.11.2"/>
    </reaction>
</comment>
<dbReference type="NCBIfam" id="TIGR04183">
    <property type="entry name" value="Por_Secre_tail"/>
    <property type="match status" value="1"/>
</dbReference>
<evidence type="ECO:0000256" key="11">
    <source>
        <dbReference type="ARBA" id="ARBA00022833"/>
    </source>
</evidence>
<feature type="domain" description="Peptidase M1 membrane alanine aminopeptidase" evidence="14">
    <location>
        <begin position="318"/>
        <end position="465"/>
    </location>
</feature>
<feature type="signal peptide" evidence="13">
    <location>
        <begin position="1"/>
        <end position="21"/>
    </location>
</feature>
<dbReference type="InterPro" id="IPR050344">
    <property type="entry name" value="Peptidase_M1_aminopeptidases"/>
</dbReference>
<dbReference type="Pfam" id="PF17900">
    <property type="entry name" value="Peptidase_M1_N"/>
    <property type="match status" value="1"/>
</dbReference>
<evidence type="ECO:0000256" key="1">
    <source>
        <dbReference type="ARBA" id="ARBA00000098"/>
    </source>
</evidence>
<dbReference type="PANTHER" id="PTHR11533:SF174">
    <property type="entry name" value="PUROMYCIN-SENSITIVE AMINOPEPTIDASE-RELATED"/>
    <property type="match status" value="1"/>
</dbReference>
<keyword evidence="8" id="KW-0479">Metal-binding</keyword>
<dbReference type="Proteomes" id="UP000615760">
    <property type="component" value="Unassembled WGS sequence"/>
</dbReference>
<protein>
    <recommendedName>
        <fullName evidence="5">Aminopeptidase N</fullName>
        <ecNumber evidence="4">3.4.11.2</ecNumber>
    </recommendedName>
</protein>
<dbReference type="SUPFAM" id="SSF63737">
    <property type="entry name" value="Leukotriene A4 hydrolase N-terminal domain"/>
    <property type="match status" value="1"/>
</dbReference>
<keyword evidence="18" id="KW-1185">Reference proteome</keyword>
<name>A0ABQ1JUR5_9FLAO</name>
<dbReference type="PRINTS" id="PR00756">
    <property type="entry name" value="ALADIPTASE"/>
</dbReference>
<evidence type="ECO:0000256" key="10">
    <source>
        <dbReference type="ARBA" id="ARBA00022801"/>
    </source>
</evidence>
<keyword evidence="9 13" id="KW-0732">Signal</keyword>
<keyword evidence="11" id="KW-0862">Zinc</keyword>
<accession>A0ABQ1JUR5</accession>
<evidence type="ECO:0000313" key="18">
    <source>
        <dbReference type="Proteomes" id="UP000615760"/>
    </source>
</evidence>
<evidence type="ECO:0000259" key="16">
    <source>
        <dbReference type="Pfam" id="PF18962"/>
    </source>
</evidence>
<evidence type="ECO:0000259" key="14">
    <source>
        <dbReference type="Pfam" id="PF01433"/>
    </source>
</evidence>
<dbReference type="InterPro" id="IPR027268">
    <property type="entry name" value="Peptidase_M4/M1_CTD_sf"/>
</dbReference>
<gene>
    <name evidence="17" type="ORF">GCM10007424_18470</name>
</gene>
<comment type="similarity">
    <text evidence="3">Belongs to the peptidase M1 family.</text>
</comment>
<dbReference type="InterPro" id="IPR001930">
    <property type="entry name" value="Peptidase_M1"/>
</dbReference>
<comment type="cofactor">
    <cofactor evidence="2">
        <name>Zn(2+)</name>
        <dbReference type="ChEBI" id="CHEBI:29105"/>
    </cofactor>
</comment>
<organism evidence="17 18">
    <name type="scientific">Flavobacterium suaedae</name>
    <dbReference type="NCBI Taxonomy" id="1767027"/>
    <lineage>
        <taxon>Bacteria</taxon>
        <taxon>Pseudomonadati</taxon>
        <taxon>Bacteroidota</taxon>
        <taxon>Flavobacteriia</taxon>
        <taxon>Flavobacteriales</taxon>
        <taxon>Flavobacteriaceae</taxon>
        <taxon>Flavobacterium</taxon>
    </lineage>
</organism>
<proteinExistence type="inferred from homology"/>
<feature type="domain" description="Aminopeptidase N-like N-terminal" evidence="15">
    <location>
        <begin position="56"/>
        <end position="228"/>
    </location>
</feature>
<evidence type="ECO:0000256" key="9">
    <source>
        <dbReference type="ARBA" id="ARBA00022729"/>
    </source>
</evidence>
<evidence type="ECO:0000256" key="3">
    <source>
        <dbReference type="ARBA" id="ARBA00010136"/>
    </source>
</evidence>
<evidence type="ECO:0000256" key="5">
    <source>
        <dbReference type="ARBA" id="ARBA00015611"/>
    </source>
</evidence>
<dbReference type="Gene3D" id="2.60.40.1730">
    <property type="entry name" value="tricorn interacting facor f3 domain"/>
    <property type="match status" value="1"/>
</dbReference>
<dbReference type="PANTHER" id="PTHR11533">
    <property type="entry name" value="PROTEASE M1 ZINC METALLOPROTEASE"/>
    <property type="match status" value="1"/>
</dbReference>
<evidence type="ECO:0000256" key="4">
    <source>
        <dbReference type="ARBA" id="ARBA00012564"/>
    </source>
</evidence>
<dbReference type="InterPro" id="IPR026444">
    <property type="entry name" value="Secre_tail"/>
</dbReference>
<dbReference type="Pfam" id="PF18962">
    <property type="entry name" value="Por_Secre_tail"/>
    <property type="match status" value="1"/>
</dbReference>
<dbReference type="Gene3D" id="1.10.390.10">
    <property type="entry name" value="Neutral Protease Domain 2"/>
    <property type="match status" value="1"/>
</dbReference>
<dbReference type="EC" id="3.4.11.2" evidence="4"/>
<dbReference type="InterPro" id="IPR014782">
    <property type="entry name" value="Peptidase_M1_dom"/>
</dbReference>
<feature type="chain" id="PRO_5046061911" description="Aminopeptidase N" evidence="13">
    <location>
        <begin position="22"/>
        <end position="641"/>
    </location>
</feature>
<dbReference type="EMBL" id="BMJE01000004">
    <property type="protein sequence ID" value="GGB78631.1"/>
    <property type="molecule type" value="Genomic_DNA"/>
</dbReference>
<evidence type="ECO:0000256" key="12">
    <source>
        <dbReference type="ARBA" id="ARBA00023049"/>
    </source>
</evidence>
<comment type="caution">
    <text evidence="17">The sequence shown here is derived from an EMBL/GenBank/DDBJ whole genome shotgun (WGS) entry which is preliminary data.</text>
</comment>
<reference evidence="18" key="1">
    <citation type="journal article" date="2019" name="Int. J. Syst. Evol. Microbiol.">
        <title>The Global Catalogue of Microorganisms (GCM) 10K type strain sequencing project: providing services to taxonomists for standard genome sequencing and annotation.</title>
        <authorList>
            <consortium name="The Broad Institute Genomics Platform"/>
            <consortium name="The Broad Institute Genome Sequencing Center for Infectious Disease"/>
            <person name="Wu L."/>
            <person name="Ma J."/>
        </authorList>
    </citation>
    <scope>NUCLEOTIDE SEQUENCE [LARGE SCALE GENOMIC DNA]</scope>
    <source>
        <strain evidence="18">CGMCC 1.15461</strain>
    </source>
</reference>
<evidence type="ECO:0000256" key="13">
    <source>
        <dbReference type="SAM" id="SignalP"/>
    </source>
</evidence>
<keyword evidence="6" id="KW-0031">Aminopeptidase</keyword>